<protein>
    <submittedName>
        <fullName evidence="8">Uncharacterized protein</fullName>
    </submittedName>
</protein>
<dbReference type="PANTHER" id="PTHR12703:SF4">
    <property type="entry name" value="TRANSMEMBRANE PROTEIN 33"/>
    <property type="match status" value="1"/>
</dbReference>
<evidence type="ECO:0000256" key="3">
    <source>
        <dbReference type="ARBA" id="ARBA00022692"/>
    </source>
</evidence>
<evidence type="ECO:0000256" key="5">
    <source>
        <dbReference type="ARBA" id="ARBA00023136"/>
    </source>
</evidence>
<organism evidence="8 9">
    <name type="scientific">Neocallimastix californiae</name>
    <dbReference type="NCBI Taxonomy" id="1754190"/>
    <lineage>
        <taxon>Eukaryota</taxon>
        <taxon>Fungi</taxon>
        <taxon>Fungi incertae sedis</taxon>
        <taxon>Chytridiomycota</taxon>
        <taxon>Chytridiomycota incertae sedis</taxon>
        <taxon>Neocallimastigomycetes</taxon>
        <taxon>Neocallimastigales</taxon>
        <taxon>Neocallimastigaceae</taxon>
        <taxon>Neocallimastix</taxon>
    </lineage>
</organism>
<dbReference type="InterPro" id="IPR051645">
    <property type="entry name" value="PER33/POM33_regulator"/>
</dbReference>
<dbReference type="GO" id="GO:0061024">
    <property type="term" value="P:membrane organization"/>
    <property type="evidence" value="ECO:0007669"/>
    <property type="project" value="TreeGrafter"/>
</dbReference>
<dbReference type="Pfam" id="PF03661">
    <property type="entry name" value="TMEM33_Pom33"/>
    <property type="match status" value="1"/>
</dbReference>
<accession>A0A1Y2BTH0</accession>
<feature type="transmembrane region" description="Helical" evidence="7">
    <location>
        <begin position="100"/>
        <end position="124"/>
    </location>
</feature>
<evidence type="ECO:0000256" key="1">
    <source>
        <dbReference type="ARBA" id="ARBA00004141"/>
    </source>
</evidence>
<comment type="similarity">
    <text evidence="2">Belongs to the PER33/POM33 family.</text>
</comment>
<evidence type="ECO:0000256" key="4">
    <source>
        <dbReference type="ARBA" id="ARBA00022989"/>
    </source>
</evidence>
<proteinExistence type="inferred from homology"/>
<keyword evidence="5 7" id="KW-0472">Membrane</keyword>
<name>A0A1Y2BTH0_9FUNG</name>
<gene>
    <name evidence="8" type="ORF">LY90DRAFT_672678</name>
</gene>
<sequence>MLGKNKKPETADTKSKDQKFITRISVLIASLKFLWFIGHVIVVYNTIINTTIAKFNSNFSCSYQKALLGSIISNIVIIYKTHGIPDLASSWFENICRDENFHYLVIAIVFIFTRPLFFLLYPFAGYSVFHIANFIYAEFFSSKPQSGLAVKLYNFIQKYQDYVVKKIAQYEIFIALPMVFVAAIFRQVSFLSVLIYGRFLYMRYYISPVVRNIYKEFQNFCERKIEGNPRDANAKPVPKGVKYAYYGLERFCQDFLYPFELLEPKKKAKAPVAAEPEPAPEDKKS</sequence>
<feature type="region of interest" description="Disordered" evidence="6">
    <location>
        <begin position="266"/>
        <end position="285"/>
    </location>
</feature>
<comment type="caution">
    <text evidence="8">The sequence shown here is derived from an EMBL/GenBank/DDBJ whole genome shotgun (WGS) entry which is preliminary data.</text>
</comment>
<evidence type="ECO:0000256" key="2">
    <source>
        <dbReference type="ARBA" id="ARBA00007322"/>
    </source>
</evidence>
<dbReference type="PANTHER" id="PTHR12703">
    <property type="entry name" value="TRANSMEMBRANE PROTEIN 33"/>
    <property type="match status" value="1"/>
</dbReference>
<dbReference type="GO" id="GO:0005783">
    <property type="term" value="C:endoplasmic reticulum"/>
    <property type="evidence" value="ECO:0007669"/>
    <property type="project" value="TreeGrafter"/>
</dbReference>
<evidence type="ECO:0000313" key="8">
    <source>
        <dbReference type="EMBL" id="ORY38031.1"/>
    </source>
</evidence>
<dbReference type="AlphaFoldDB" id="A0A1Y2BTH0"/>
<dbReference type="OrthoDB" id="5581259at2759"/>
<evidence type="ECO:0000313" key="9">
    <source>
        <dbReference type="Proteomes" id="UP000193920"/>
    </source>
</evidence>
<comment type="subcellular location">
    <subcellularLocation>
        <location evidence="1">Membrane</location>
        <topology evidence="1">Multi-pass membrane protein</topology>
    </subcellularLocation>
</comment>
<reference evidence="8 9" key="1">
    <citation type="submission" date="2016-08" db="EMBL/GenBank/DDBJ databases">
        <title>A Parts List for Fungal Cellulosomes Revealed by Comparative Genomics.</title>
        <authorList>
            <consortium name="DOE Joint Genome Institute"/>
            <person name="Haitjema C.H."/>
            <person name="Gilmore S.P."/>
            <person name="Henske J.K."/>
            <person name="Solomon K.V."/>
            <person name="De Groot R."/>
            <person name="Kuo A."/>
            <person name="Mondo S.J."/>
            <person name="Salamov A.A."/>
            <person name="Labutti K."/>
            <person name="Zhao Z."/>
            <person name="Chiniquy J."/>
            <person name="Barry K."/>
            <person name="Brewer H.M."/>
            <person name="Purvine S.O."/>
            <person name="Wright A.T."/>
            <person name="Boxma B."/>
            <person name="Van Alen T."/>
            <person name="Hackstein J.H."/>
            <person name="Baker S.E."/>
            <person name="Grigoriev I.V."/>
            <person name="O'Malley M.A."/>
        </authorList>
    </citation>
    <scope>NUCLEOTIDE SEQUENCE [LARGE SCALE GENOMIC DNA]</scope>
    <source>
        <strain evidence="8 9">G1</strain>
    </source>
</reference>
<dbReference type="Proteomes" id="UP000193920">
    <property type="component" value="Unassembled WGS sequence"/>
</dbReference>
<feature type="transmembrane region" description="Helical" evidence="7">
    <location>
        <begin position="20"/>
        <end position="42"/>
    </location>
</feature>
<dbReference type="GO" id="GO:0016020">
    <property type="term" value="C:membrane"/>
    <property type="evidence" value="ECO:0007669"/>
    <property type="project" value="UniProtKB-SubCell"/>
</dbReference>
<evidence type="ECO:0000256" key="6">
    <source>
        <dbReference type="SAM" id="MobiDB-lite"/>
    </source>
</evidence>
<keyword evidence="4 7" id="KW-1133">Transmembrane helix</keyword>
<evidence type="ECO:0000256" key="7">
    <source>
        <dbReference type="SAM" id="Phobius"/>
    </source>
</evidence>
<keyword evidence="9" id="KW-1185">Reference proteome</keyword>
<dbReference type="InterPro" id="IPR005344">
    <property type="entry name" value="TMEM33/Pom33"/>
</dbReference>
<dbReference type="GO" id="GO:0071786">
    <property type="term" value="P:endoplasmic reticulum tubular network organization"/>
    <property type="evidence" value="ECO:0007669"/>
    <property type="project" value="TreeGrafter"/>
</dbReference>
<dbReference type="EMBL" id="MCOG01000139">
    <property type="protein sequence ID" value="ORY38031.1"/>
    <property type="molecule type" value="Genomic_DNA"/>
</dbReference>
<keyword evidence="3 7" id="KW-0812">Transmembrane</keyword>
<feature type="transmembrane region" description="Helical" evidence="7">
    <location>
        <begin position="172"/>
        <end position="196"/>
    </location>
</feature>